<keyword evidence="2" id="KW-1185">Reference proteome</keyword>
<accession>A0ACB7YX40</accession>
<evidence type="ECO:0000313" key="1">
    <source>
        <dbReference type="EMBL" id="KAH7857848.1"/>
    </source>
</evidence>
<organism evidence="1 2">
    <name type="scientific">Vaccinium darrowii</name>
    <dbReference type="NCBI Taxonomy" id="229202"/>
    <lineage>
        <taxon>Eukaryota</taxon>
        <taxon>Viridiplantae</taxon>
        <taxon>Streptophyta</taxon>
        <taxon>Embryophyta</taxon>
        <taxon>Tracheophyta</taxon>
        <taxon>Spermatophyta</taxon>
        <taxon>Magnoliopsida</taxon>
        <taxon>eudicotyledons</taxon>
        <taxon>Gunneridae</taxon>
        <taxon>Pentapetalae</taxon>
        <taxon>asterids</taxon>
        <taxon>Ericales</taxon>
        <taxon>Ericaceae</taxon>
        <taxon>Vaccinioideae</taxon>
        <taxon>Vaccinieae</taxon>
        <taxon>Vaccinium</taxon>
    </lineage>
</organism>
<name>A0ACB7YX40_9ERIC</name>
<evidence type="ECO:0000313" key="2">
    <source>
        <dbReference type="Proteomes" id="UP000828048"/>
    </source>
</evidence>
<dbReference type="EMBL" id="CM037153">
    <property type="protein sequence ID" value="KAH7857848.1"/>
    <property type="molecule type" value="Genomic_DNA"/>
</dbReference>
<comment type="caution">
    <text evidence="1">The sequence shown here is derived from an EMBL/GenBank/DDBJ whole genome shotgun (WGS) entry which is preliminary data.</text>
</comment>
<sequence length="301" mass="32820">MEASSSSGSLKRAKAPSGIGQVVSCLVDGCNSDLSLGREYHRRHKVCELHSKTPRVTIGGREQRFCQQCSRFHSLVEFDEGKRSCRKRLDGHNRRRRKPQSESQSRNAGAASFLSNQQGGTLLSFGGPQLVPSAIMNSAWTGDQCYNYIDRHGNFPGSFAQAFGGGNQFKIFQENDSHLSESSVCQPLVDPNFASGNHPHFQKLFSEGLSRVVDSDCALSLLSSEPAETREIGLSQMAPSSIHYCDLSQFSQGMESKPMASVLSSFVGDNANVHCQGMFQNGADGPSSSSGSHQTLSFRWE</sequence>
<reference evidence="1 2" key="1">
    <citation type="journal article" date="2021" name="Hortic Res">
        <title>High-quality reference genome and annotation aids understanding of berry development for evergreen blueberry (Vaccinium darrowii).</title>
        <authorList>
            <person name="Yu J."/>
            <person name="Hulse-Kemp A.M."/>
            <person name="Babiker E."/>
            <person name="Staton M."/>
        </authorList>
    </citation>
    <scope>NUCLEOTIDE SEQUENCE [LARGE SCALE GENOMIC DNA]</scope>
    <source>
        <strain evidence="2">cv. NJ 8807/NJ 8810</strain>
        <tissue evidence="1">Young leaf</tissue>
    </source>
</reference>
<protein>
    <submittedName>
        <fullName evidence="1">Uncharacterized protein</fullName>
    </submittedName>
</protein>
<gene>
    <name evidence="1" type="ORF">Vadar_017098</name>
</gene>
<proteinExistence type="predicted"/>
<dbReference type="Proteomes" id="UP000828048">
    <property type="component" value="Chromosome 3"/>
</dbReference>